<dbReference type="Gene3D" id="1.25.40.10">
    <property type="entry name" value="Tetratricopeptide repeat domain"/>
    <property type="match status" value="3"/>
</dbReference>
<dbReference type="EMBL" id="AWSO01000014">
    <property type="protein sequence ID" value="ESK97970.1"/>
    <property type="molecule type" value="Genomic_DNA"/>
</dbReference>
<dbReference type="GO" id="GO:0031930">
    <property type="term" value="P:mitochondria-nucleus signaling pathway"/>
    <property type="evidence" value="ECO:0007669"/>
    <property type="project" value="TreeGrafter"/>
</dbReference>
<protein>
    <submittedName>
        <fullName evidence="4">Pentatricopeptide repeat-containing protein</fullName>
    </submittedName>
</protein>
<dbReference type="PROSITE" id="PS51375">
    <property type="entry name" value="PPR"/>
    <property type="match status" value="2"/>
</dbReference>
<evidence type="ECO:0000256" key="2">
    <source>
        <dbReference type="PROSITE-ProRule" id="PRU00708"/>
    </source>
</evidence>
<accession>V2XZL7</accession>
<dbReference type="HOGENOM" id="CLU_022893_0_0_1"/>
<keyword evidence="5" id="KW-1185">Reference proteome</keyword>
<dbReference type="InterPro" id="IPR002885">
    <property type="entry name" value="PPR_rpt"/>
</dbReference>
<proteinExistence type="predicted"/>
<evidence type="ECO:0000313" key="5">
    <source>
        <dbReference type="Proteomes" id="UP000017559"/>
    </source>
</evidence>
<dbReference type="Pfam" id="PF01535">
    <property type="entry name" value="PPR"/>
    <property type="match status" value="2"/>
</dbReference>
<dbReference type="NCBIfam" id="TIGR00756">
    <property type="entry name" value="PPR"/>
    <property type="match status" value="3"/>
</dbReference>
<reference evidence="4 5" key="1">
    <citation type="journal article" date="2014" name="BMC Genomics">
        <title>Genome and secretome analysis of the hemibiotrophic fungal pathogen, Moniliophthora roreri, which causes frosty pod rot disease of cacao: mechanisms of the biotrophic and necrotrophic phases.</title>
        <authorList>
            <person name="Meinhardt L.W."/>
            <person name="Costa G.G.L."/>
            <person name="Thomazella D.P.T."/>
            <person name="Teixeira P.J.P.L."/>
            <person name="Carazzolle M.F."/>
            <person name="Schuster S.C."/>
            <person name="Carlson J.E."/>
            <person name="Guiltinan M.J."/>
            <person name="Mieczkowski P."/>
            <person name="Farmer A."/>
            <person name="Ramaraj T."/>
            <person name="Crozier J."/>
            <person name="Davis R.E."/>
            <person name="Shao J."/>
            <person name="Melnick R.L."/>
            <person name="Pereira G.A.G."/>
            <person name="Bailey B.A."/>
        </authorList>
    </citation>
    <scope>NUCLEOTIDE SEQUENCE [LARGE SCALE GENOMIC DNA]</scope>
    <source>
        <strain evidence="4 5">MCA 2997</strain>
    </source>
</reference>
<dbReference type="AlphaFoldDB" id="V2XZL7"/>
<dbReference type="OrthoDB" id="185373at2759"/>
<gene>
    <name evidence="4" type="ORF">Moror_908</name>
</gene>
<evidence type="ECO:0000256" key="1">
    <source>
        <dbReference type="ARBA" id="ARBA00022737"/>
    </source>
</evidence>
<organism evidence="4 5">
    <name type="scientific">Moniliophthora roreri (strain MCA 2997)</name>
    <name type="common">Cocoa frosty pod rot fungus</name>
    <name type="synonym">Crinipellis roreri</name>
    <dbReference type="NCBI Taxonomy" id="1381753"/>
    <lineage>
        <taxon>Eukaryota</taxon>
        <taxon>Fungi</taxon>
        <taxon>Dikarya</taxon>
        <taxon>Basidiomycota</taxon>
        <taxon>Agaricomycotina</taxon>
        <taxon>Agaricomycetes</taxon>
        <taxon>Agaricomycetidae</taxon>
        <taxon>Agaricales</taxon>
        <taxon>Marasmiineae</taxon>
        <taxon>Marasmiaceae</taxon>
        <taxon>Moniliophthora</taxon>
    </lineage>
</organism>
<dbReference type="STRING" id="1381753.V2XZL7"/>
<evidence type="ECO:0000313" key="4">
    <source>
        <dbReference type="EMBL" id="ESK97970.1"/>
    </source>
</evidence>
<dbReference type="Pfam" id="PF13812">
    <property type="entry name" value="PPR_3"/>
    <property type="match status" value="1"/>
</dbReference>
<comment type="caution">
    <text evidence="4">The sequence shown here is derived from an EMBL/GenBank/DDBJ whole genome shotgun (WGS) entry which is preliminary data.</text>
</comment>
<sequence>MLLRAQSTASVVLLDFLAPNLARAASTTSNLPRPRFRSRPGFANAPRLNYDPTVVDPATLKFSPIDQVTAKGSPPQCDVSEPEKKADAFHAILLRLNKAVGDKDIQTVLQQWQKLERNDLVPLLSPWDFKRISQFCVASFLPHTNTDPWDATQRKMVEQVAVSAAASHITDALVAVMLHYIKCNDPEAVLFLYNQCRGMMGDKGVWGDEQNEETSEVEDLPLGIDKPLSNVMPLVPGRVKILLAATAAYAILNNFTGALTMYTQSIVRFQHYTTKEFLSALDHDRALQKRMDTYVRRLETARLVSRPPSLSTHVIKLGDTNNVKQLQKLLASILEGITGPEPYIAADVSLVTPSMPVAMTEVGYNSFLTAFFRCYRKDLAGMLWEQIPKLGLTHRVSMWTTLIDASAKTGSFSDALGTWDMMLSSGTEPEALSHRALIAALFNGRRPRLAMEQFARFQHDSVEKSFSSEQILVVYNTVITGLLHNERIGDALRFLQGMEGGEPKPDVVSYNAFLADYARKNDLHGISDIIDKMAASGTSGDVYTFSTVLSALLKMGRDDATELVLSMMEQQGISPNVATFTAIIDWQLKERDERNLRGALKLLTRMESNPKLQPNEVTYTAILAGVHRGTWLPDAKAEQVTDYILQRMEQRDVKLGPRGHTILIRGWLNRDAVQKALAQYREMRSKGSVLIQTWHVLLSGLITRGEWELADEVVRDIRMDLGYPNGQLLELVKQVRQRKRGKR</sequence>
<keyword evidence="1" id="KW-0677">Repeat</keyword>
<name>V2XZL7_MONRO</name>
<feature type="chain" id="PRO_5004712078" evidence="3">
    <location>
        <begin position="25"/>
        <end position="743"/>
    </location>
</feature>
<feature type="signal peptide" evidence="3">
    <location>
        <begin position="1"/>
        <end position="24"/>
    </location>
</feature>
<feature type="repeat" description="PPR" evidence="2">
    <location>
        <begin position="395"/>
        <end position="429"/>
    </location>
</feature>
<feature type="repeat" description="PPR" evidence="2">
    <location>
        <begin position="541"/>
        <end position="575"/>
    </location>
</feature>
<dbReference type="KEGG" id="mrr:Moror_908"/>
<dbReference type="PANTHER" id="PTHR47936">
    <property type="entry name" value="PPR_LONG DOMAIN-CONTAINING PROTEIN"/>
    <property type="match status" value="1"/>
</dbReference>
<keyword evidence="3" id="KW-0732">Signal</keyword>
<evidence type="ECO:0000256" key="3">
    <source>
        <dbReference type="SAM" id="SignalP"/>
    </source>
</evidence>
<dbReference type="Proteomes" id="UP000017559">
    <property type="component" value="Unassembled WGS sequence"/>
</dbReference>
<dbReference type="PANTHER" id="PTHR47936:SF8">
    <property type="entry name" value="PENTATRICOPEPTIDE REPEAT-CONTAINING PROTEIN"/>
    <property type="match status" value="1"/>
</dbReference>
<dbReference type="InterPro" id="IPR011990">
    <property type="entry name" value="TPR-like_helical_dom_sf"/>
</dbReference>